<gene>
    <name evidence="1" type="ORF">MM415A01412_0007</name>
    <name evidence="2" type="ORF">MM415B05302_0009</name>
</gene>
<protein>
    <submittedName>
        <fullName evidence="1">Putative DNA binding, helix-turn-helix domain containing protein</fullName>
    </submittedName>
</protein>
<evidence type="ECO:0000313" key="2">
    <source>
        <dbReference type="EMBL" id="QJA95536.1"/>
    </source>
</evidence>
<name>A0A6M3K404_9ZZZZ</name>
<accession>A0A6M3K404</accession>
<dbReference type="EMBL" id="MT143322">
    <property type="protein sequence ID" value="QJA95536.1"/>
    <property type="molecule type" value="Genomic_DNA"/>
</dbReference>
<reference evidence="1" key="1">
    <citation type="submission" date="2020-03" db="EMBL/GenBank/DDBJ databases">
        <title>The deep terrestrial virosphere.</title>
        <authorList>
            <person name="Holmfeldt K."/>
            <person name="Nilsson E."/>
            <person name="Simone D."/>
            <person name="Lopez-Fernandez M."/>
            <person name="Wu X."/>
            <person name="de Brujin I."/>
            <person name="Lundin D."/>
            <person name="Andersson A."/>
            <person name="Bertilsson S."/>
            <person name="Dopson M."/>
        </authorList>
    </citation>
    <scope>NUCLEOTIDE SEQUENCE</scope>
    <source>
        <strain evidence="1">MM415A01412</strain>
        <strain evidence="2">MM415B05302</strain>
    </source>
</reference>
<organism evidence="1">
    <name type="scientific">viral metagenome</name>
    <dbReference type="NCBI Taxonomy" id="1070528"/>
    <lineage>
        <taxon>unclassified sequences</taxon>
        <taxon>metagenomes</taxon>
        <taxon>organismal metagenomes</taxon>
    </lineage>
</organism>
<dbReference type="EMBL" id="MT142248">
    <property type="protein sequence ID" value="QJA76859.1"/>
    <property type="molecule type" value="Genomic_DNA"/>
</dbReference>
<proteinExistence type="predicted"/>
<sequence>MYKSPVEAANALKMSRQAVYQLIARGILKTRIVAGRRLVVVSKAFKEIERKRHSIEREPYVTGAYYSVRACSCCGVESELSNASVVCHGCASAINAIASEVKRIVAKAIRAGTIPKARGQVCADCKGEATEWDHRYYGEPLNVEPVCRRCNKLRGYALDAMQLVRLR</sequence>
<evidence type="ECO:0000313" key="1">
    <source>
        <dbReference type="EMBL" id="QJA76859.1"/>
    </source>
</evidence>
<dbReference type="AlphaFoldDB" id="A0A6M3K404"/>